<dbReference type="AlphaFoldDB" id="A0A6S6XXX9"/>
<dbReference type="SUPFAM" id="SSF52540">
    <property type="entry name" value="P-loop containing nucleoside triphosphate hydrolases"/>
    <property type="match status" value="1"/>
</dbReference>
<dbReference type="Proteomes" id="UP000515733">
    <property type="component" value="Chromosome"/>
</dbReference>
<dbReference type="EMBL" id="LR778301">
    <property type="protein sequence ID" value="CAB1367692.1"/>
    <property type="molecule type" value="Genomic_DNA"/>
</dbReference>
<evidence type="ECO:0000256" key="2">
    <source>
        <dbReference type="ARBA" id="ARBA00022475"/>
    </source>
</evidence>
<keyword evidence="10" id="KW-1185">Reference proteome</keyword>
<dbReference type="InterPro" id="IPR003439">
    <property type="entry name" value="ABC_transporter-like_ATP-bd"/>
</dbReference>
<dbReference type="PROSITE" id="PS50893">
    <property type="entry name" value="ABC_TRANSPORTER_2"/>
    <property type="match status" value="1"/>
</dbReference>
<dbReference type="SMART" id="SM00382">
    <property type="entry name" value="AAA"/>
    <property type="match status" value="1"/>
</dbReference>
<reference evidence="9 10" key="1">
    <citation type="submission" date="2020-03" db="EMBL/GenBank/DDBJ databases">
        <authorList>
            <consortium name="Genoscope - CEA"/>
            <person name="William W."/>
        </authorList>
    </citation>
    <scope>NUCLEOTIDE SEQUENCE [LARGE SCALE GENOMIC DNA]</scope>
    <source>
        <strain evidence="10">DSM 16959</strain>
    </source>
</reference>
<proteinExistence type="predicted"/>
<dbReference type="InterPro" id="IPR003593">
    <property type="entry name" value="AAA+_ATPase"/>
</dbReference>
<dbReference type="GO" id="GO:0005524">
    <property type="term" value="F:ATP binding"/>
    <property type="evidence" value="ECO:0007669"/>
    <property type="project" value="UniProtKB-KW"/>
</dbReference>
<accession>A0A6S6XXX9</accession>
<keyword evidence="5 9" id="KW-0067">ATP-binding</keyword>
<evidence type="ECO:0000256" key="4">
    <source>
        <dbReference type="ARBA" id="ARBA00022748"/>
    </source>
</evidence>
<dbReference type="PROSITE" id="PS00211">
    <property type="entry name" value="ABC_TRANSPORTER_1"/>
    <property type="match status" value="1"/>
</dbReference>
<evidence type="ECO:0000313" key="9">
    <source>
        <dbReference type="EMBL" id="CAB1367692.1"/>
    </source>
</evidence>
<gene>
    <name evidence="9" type="primary">ccmA</name>
    <name evidence="9" type="ORF">DENOEST_0527</name>
</gene>
<keyword evidence="4" id="KW-0201">Cytochrome c-type biogenesis</keyword>
<dbReference type="Pfam" id="PF00005">
    <property type="entry name" value="ABC_tran"/>
    <property type="match status" value="1"/>
</dbReference>
<dbReference type="PANTHER" id="PTHR43499:SF1">
    <property type="entry name" value="ABC TRANSPORTER I FAMILY MEMBER 1"/>
    <property type="match status" value="1"/>
</dbReference>
<dbReference type="PANTHER" id="PTHR43499">
    <property type="entry name" value="ABC TRANSPORTER I FAMILY MEMBER 1"/>
    <property type="match status" value="1"/>
</dbReference>
<protein>
    <submittedName>
        <fullName evidence="9">Heme exporter subunit ATP-binding component of ABC superfamily</fullName>
    </submittedName>
</protein>
<dbReference type="RefSeq" id="WP_145770612.1">
    <property type="nucleotide sequence ID" value="NZ_LR778301.1"/>
</dbReference>
<keyword evidence="3" id="KW-0547">Nucleotide-binding</keyword>
<keyword evidence="2" id="KW-1003">Cell membrane</keyword>
<evidence type="ECO:0000259" key="8">
    <source>
        <dbReference type="PROSITE" id="PS50893"/>
    </source>
</evidence>
<evidence type="ECO:0000313" key="10">
    <source>
        <dbReference type="Proteomes" id="UP000515733"/>
    </source>
</evidence>
<keyword evidence="6" id="KW-1278">Translocase</keyword>
<evidence type="ECO:0000256" key="7">
    <source>
        <dbReference type="ARBA" id="ARBA00023136"/>
    </source>
</evidence>
<dbReference type="Gene3D" id="3.40.50.300">
    <property type="entry name" value="P-loop containing nucleotide triphosphate hydrolases"/>
    <property type="match status" value="1"/>
</dbReference>
<organism evidence="9 10">
    <name type="scientific">Denitratisoma oestradiolicum</name>
    <dbReference type="NCBI Taxonomy" id="311182"/>
    <lineage>
        <taxon>Bacteria</taxon>
        <taxon>Pseudomonadati</taxon>
        <taxon>Pseudomonadota</taxon>
        <taxon>Betaproteobacteria</taxon>
        <taxon>Nitrosomonadales</taxon>
        <taxon>Sterolibacteriaceae</taxon>
        <taxon>Denitratisoma</taxon>
    </lineage>
</organism>
<dbReference type="OrthoDB" id="9800654at2"/>
<dbReference type="GO" id="GO:0017004">
    <property type="term" value="P:cytochrome complex assembly"/>
    <property type="evidence" value="ECO:0007669"/>
    <property type="project" value="UniProtKB-KW"/>
</dbReference>
<evidence type="ECO:0000256" key="3">
    <source>
        <dbReference type="ARBA" id="ARBA00022741"/>
    </source>
</evidence>
<dbReference type="KEGG" id="doe:DENOEST_0527"/>
<keyword evidence="7" id="KW-0472">Membrane</keyword>
<dbReference type="InterPro" id="IPR027417">
    <property type="entry name" value="P-loop_NTPase"/>
</dbReference>
<dbReference type="InterPro" id="IPR017871">
    <property type="entry name" value="ABC_transporter-like_CS"/>
</dbReference>
<keyword evidence="1" id="KW-0813">Transport</keyword>
<dbReference type="GO" id="GO:0016887">
    <property type="term" value="F:ATP hydrolysis activity"/>
    <property type="evidence" value="ECO:0007669"/>
    <property type="project" value="InterPro"/>
</dbReference>
<sequence>MLQAQNLQCVRGERQLFSHLGFTLDAGELLYLQGRNGAGKTSLLRMLVGLLPPVAGEILWKGSSIKRQAENYRAELCYLGHHNGTKEDLTPLENLLTSARLHGEHLAEDDAVDALEQVGLAGREDIACKYLSQGQKRRVALARLVKKRCALWILDEPFVALDSTAVGWLAELIGGHLQRGGLCVMTTHQPVAISAGAVKELRIGAG</sequence>
<dbReference type="InterPro" id="IPR005895">
    <property type="entry name" value="ABC_transptr_haem_export_CcmA"/>
</dbReference>
<dbReference type="NCBIfam" id="TIGR01189">
    <property type="entry name" value="ccmA"/>
    <property type="match status" value="1"/>
</dbReference>
<feature type="domain" description="ABC transporter" evidence="8">
    <location>
        <begin position="2"/>
        <end position="206"/>
    </location>
</feature>
<name>A0A6S6XXX9_9PROT</name>
<dbReference type="NCBIfam" id="NF010061">
    <property type="entry name" value="PRK13538.1"/>
    <property type="match status" value="1"/>
</dbReference>
<dbReference type="GO" id="GO:0022857">
    <property type="term" value="F:transmembrane transporter activity"/>
    <property type="evidence" value="ECO:0007669"/>
    <property type="project" value="InterPro"/>
</dbReference>
<evidence type="ECO:0000256" key="6">
    <source>
        <dbReference type="ARBA" id="ARBA00022967"/>
    </source>
</evidence>
<evidence type="ECO:0000256" key="5">
    <source>
        <dbReference type="ARBA" id="ARBA00022840"/>
    </source>
</evidence>
<evidence type="ECO:0000256" key="1">
    <source>
        <dbReference type="ARBA" id="ARBA00022448"/>
    </source>
</evidence>